<evidence type="ECO:0000256" key="5">
    <source>
        <dbReference type="ARBA" id="ARBA00022781"/>
    </source>
</evidence>
<evidence type="ECO:0000256" key="3">
    <source>
        <dbReference type="ARBA" id="ARBA00022448"/>
    </source>
</evidence>
<dbReference type="PANTHER" id="PTHR12441">
    <property type="entry name" value="ATP SYNTHASE COUPLING FACTOR 6, MITOCHONDRIAL"/>
    <property type="match status" value="1"/>
</dbReference>
<evidence type="ECO:0000256" key="7">
    <source>
        <dbReference type="ARBA" id="ARBA00023065"/>
    </source>
</evidence>
<reference evidence="11" key="1">
    <citation type="submission" date="2025-08" db="UniProtKB">
        <authorList>
            <consortium name="RefSeq"/>
        </authorList>
    </citation>
    <scope>IDENTIFICATION</scope>
    <source>
        <tissue evidence="11">Whole Larva</tissue>
    </source>
</reference>
<proteinExistence type="inferred from homology"/>
<dbReference type="InterPro" id="IPR036204">
    <property type="entry name" value="ATP_synth_f6_sf_mt"/>
</dbReference>
<name>A0ABM1MLQ0_NICVS</name>
<comment type="subcellular location">
    <subcellularLocation>
        <location evidence="1">Mitochondrion inner membrane</location>
    </subcellularLocation>
</comment>
<gene>
    <name evidence="11" type="primary">LOC108561892</name>
</gene>
<evidence type="ECO:0000256" key="8">
    <source>
        <dbReference type="ARBA" id="ARBA00023128"/>
    </source>
</evidence>
<keyword evidence="3" id="KW-0813">Transport</keyword>
<evidence type="ECO:0000256" key="1">
    <source>
        <dbReference type="ARBA" id="ARBA00004273"/>
    </source>
</evidence>
<evidence type="ECO:0000256" key="6">
    <source>
        <dbReference type="ARBA" id="ARBA00022792"/>
    </source>
</evidence>
<protein>
    <submittedName>
        <fullName evidence="11">ATP synthase-coupling factor 6, mitochondrial</fullName>
    </submittedName>
</protein>
<dbReference type="Pfam" id="PF05511">
    <property type="entry name" value="ATP-synt_F6"/>
    <property type="match status" value="1"/>
</dbReference>
<evidence type="ECO:0000256" key="4">
    <source>
        <dbReference type="ARBA" id="ARBA00022547"/>
    </source>
</evidence>
<dbReference type="Proteomes" id="UP000695000">
    <property type="component" value="Unplaced"/>
</dbReference>
<dbReference type="RefSeq" id="XP_017775500.1">
    <property type="nucleotide sequence ID" value="XM_017920011.1"/>
</dbReference>
<keyword evidence="7" id="KW-0406">Ion transport</keyword>
<keyword evidence="6" id="KW-0999">Mitochondrion inner membrane</keyword>
<dbReference type="PANTHER" id="PTHR12441:SF10">
    <property type="entry name" value="ATP SYNTHASE-COUPLING FACTOR 6, MITOCHONDRIAL"/>
    <property type="match status" value="1"/>
</dbReference>
<keyword evidence="9" id="KW-0472">Membrane</keyword>
<accession>A0ABM1MLQ0</accession>
<keyword evidence="8" id="KW-0496">Mitochondrion</keyword>
<organism evidence="10 11">
    <name type="scientific">Nicrophorus vespilloides</name>
    <name type="common">Boreal carrion beetle</name>
    <dbReference type="NCBI Taxonomy" id="110193"/>
    <lineage>
        <taxon>Eukaryota</taxon>
        <taxon>Metazoa</taxon>
        <taxon>Ecdysozoa</taxon>
        <taxon>Arthropoda</taxon>
        <taxon>Hexapoda</taxon>
        <taxon>Insecta</taxon>
        <taxon>Pterygota</taxon>
        <taxon>Neoptera</taxon>
        <taxon>Endopterygota</taxon>
        <taxon>Coleoptera</taxon>
        <taxon>Polyphaga</taxon>
        <taxon>Staphyliniformia</taxon>
        <taxon>Silphidae</taxon>
        <taxon>Nicrophorinae</taxon>
        <taxon>Nicrophorus</taxon>
    </lineage>
</organism>
<sequence length="108" mass="11911">MLSNQLLNGVKNHVRQVICTRNLGLAAPALQKASDPIQQLFVDKLKEYASKSGPGYKLVEPSGDIQRELKAELEKAAKQYGGGEGVDMKKFPSFKFVDPVVDPVHMEK</sequence>
<keyword evidence="5" id="KW-0375">Hydrogen ion transport</keyword>
<dbReference type="SUPFAM" id="SSF111357">
    <property type="entry name" value="Mitochondrial ATP synthase coupling factor 6"/>
    <property type="match status" value="1"/>
</dbReference>
<keyword evidence="4" id="KW-0138">CF(0)</keyword>
<keyword evidence="10" id="KW-1185">Reference proteome</keyword>
<comment type="similarity">
    <text evidence="2">Belongs to the eukaryotic ATPase subunit F6 family.</text>
</comment>
<evidence type="ECO:0000313" key="11">
    <source>
        <dbReference type="RefSeq" id="XP_017775500.1"/>
    </source>
</evidence>
<dbReference type="Gene3D" id="1.10.246.110">
    <property type="entry name" value="Mitochondrial ATP synthase-coupling factor 6"/>
    <property type="match status" value="1"/>
</dbReference>
<dbReference type="GeneID" id="108561892"/>
<evidence type="ECO:0000256" key="2">
    <source>
        <dbReference type="ARBA" id="ARBA00007346"/>
    </source>
</evidence>
<dbReference type="InterPro" id="IPR008387">
    <property type="entry name" value="ATP_synth_f6_mt"/>
</dbReference>
<evidence type="ECO:0000313" key="10">
    <source>
        <dbReference type="Proteomes" id="UP000695000"/>
    </source>
</evidence>
<evidence type="ECO:0000256" key="9">
    <source>
        <dbReference type="ARBA" id="ARBA00023136"/>
    </source>
</evidence>